<dbReference type="PANTHER" id="PTHR43544:SF7">
    <property type="entry name" value="NADB-LER2"/>
    <property type="match status" value="1"/>
</dbReference>
<dbReference type="OrthoDB" id="5296at2759"/>
<dbReference type="GO" id="GO:0005737">
    <property type="term" value="C:cytoplasm"/>
    <property type="evidence" value="ECO:0007669"/>
    <property type="project" value="TreeGrafter"/>
</dbReference>
<sequence>MNSILITGCNRGLGLGLVKALNSLPQPPQHLFTTCRSRAQAVELEDLAKKHSNIHILEIDLKNFDAYDKLIAEIEGVTKGAGLNVLFNNAGVAPKSVRIGATRPQDILDTLQTNTVVPIMLAKACLPLLKKASEANGSEPMGVSRAAIINMSSVLGSIGSNTNGGMYGYRTSKSALNAATKSLSIDLYPEKILCISLHPGWVRTDMGGSSAPLDVPTSTNQIIQTLNQLSEQHNGGFINYDGSQLPW</sequence>
<evidence type="ECO:0000313" key="4">
    <source>
        <dbReference type="EMBL" id="SPP89208.1"/>
    </source>
</evidence>
<protein>
    <submittedName>
        <fullName evidence="4">Blast:C-factor</fullName>
    </submittedName>
</protein>
<dbReference type="InterPro" id="IPR036291">
    <property type="entry name" value="NAD(P)-bd_dom_sf"/>
</dbReference>
<keyword evidence="5" id="KW-1185">Reference proteome</keyword>
<dbReference type="SUPFAM" id="SSF51735">
    <property type="entry name" value="NAD(P)-binding Rossmann-fold domains"/>
    <property type="match status" value="1"/>
</dbReference>
<dbReference type="PRINTS" id="PR00081">
    <property type="entry name" value="GDHRDH"/>
</dbReference>
<gene>
    <name evidence="4" type="ORF">DGUA_6G019458</name>
</gene>
<keyword evidence="2" id="KW-0560">Oxidoreductase</keyword>
<evidence type="ECO:0000256" key="3">
    <source>
        <dbReference type="RuleBase" id="RU000363"/>
    </source>
</evidence>
<dbReference type="EMBL" id="OUUW01000018">
    <property type="protein sequence ID" value="SPP89208.1"/>
    <property type="molecule type" value="Genomic_DNA"/>
</dbReference>
<dbReference type="GO" id="GO:0004090">
    <property type="term" value="F:carbonyl reductase (NADPH) activity"/>
    <property type="evidence" value="ECO:0007669"/>
    <property type="project" value="TreeGrafter"/>
</dbReference>
<dbReference type="Pfam" id="PF00106">
    <property type="entry name" value="adh_short"/>
    <property type="match status" value="1"/>
</dbReference>
<dbReference type="OMA" id="GIGLEYC"/>
<dbReference type="InterPro" id="IPR051468">
    <property type="entry name" value="Fungal_SecMetab_SDRs"/>
</dbReference>
<dbReference type="Gene3D" id="3.40.50.720">
    <property type="entry name" value="NAD(P)-binding Rossmann-like Domain"/>
    <property type="match status" value="1"/>
</dbReference>
<dbReference type="Proteomes" id="UP000268350">
    <property type="component" value="Unassembled WGS sequence"/>
</dbReference>
<evidence type="ECO:0000256" key="1">
    <source>
        <dbReference type="ARBA" id="ARBA00022857"/>
    </source>
</evidence>
<accession>A0A3B0KYL1</accession>
<organism evidence="4 5">
    <name type="scientific">Drosophila guanche</name>
    <name type="common">Fruit fly</name>
    <dbReference type="NCBI Taxonomy" id="7266"/>
    <lineage>
        <taxon>Eukaryota</taxon>
        <taxon>Metazoa</taxon>
        <taxon>Ecdysozoa</taxon>
        <taxon>Arthropoda</taxon>
        <taxon>Hexapoda</taxon>
        <taxon>Insecta</taxon>
        <taxon>Pterygota</taxon>
        <taxon>Neoptera</taxon>
        <taxon>Endopterygota</taxon>
        <taxon>Diptera</taxon>
        <taxon>Brachycera</taxon>
        <taxon>Muscomorpha</taxon>
        <taxon>Ephydroidea</taxon>
        <taxon>Drosophilidae</taxon>
        <taxon>Drosophila</taxon>
        <taxon>Sophophora</taxon>
    </lineage>
</organism>
<proteinExistence type="inferred from homology"/>
<evidence type="ECO:0000313" key="5">
    <source>
        <dbReference type="Proteomes" id="UP000268350"/>
    </source>
</evidence>
<keyword evidence="1" id="KW-0521">NADP</keyword>
<dbReference type="InterPro" id="IPR002347">
    <property type="entry name" value="SDR_fam"/>
</dbReference>
<evidence type="ECO:0000256" key="2">
    <source>
        <dbReference type="ARBA" id="ARBA00023002"/>
    </source>
</evidence>
<reference evidence="5" key="1">
    <citation type="submission" date="2018-01" db="EMBL/GenBank/DDBJ databases">
        <authorList>
            <person name="Alioto T."/>
            <person name="Alioto T."/>
        </authorList>
    </citation>
    <scope>NUCLEOTIDE SEQUENCE [LARGE SCALE GENOMIC DNA]</scope>
</reference>
<comment type="similarity">
    <text evidence="3">Belongs to the short-chain dehydrogenases/reductases (SDR) family.</text>
</comment>
<name>A0A3B0KYL1_DROGU</name>
<dbReference type="CDD" id="cd05325">
    <property type="entry name" value="carb_red_sniffer_like_SDR_c"/>
    <property type="match status" value="1"/>
</dbReference>
<dbReference type="AlphaFoldDB" id="A0A3B0KYL1"/>
<dbReference type="PANTHER" id="PTHR43544">
    <property type="entry name" value="SHORT-CHAIN DEHYDROGENASE/REDUCTASE"/>
    <property type="match status" value="1"/>
</dbReference>
<dbReference type="PRINTS" id="PR00080">
    <property type="entry name" value="SDRFAMILY"/>
</dbReference>